<proteinExistence type="predicted"/>
<evidence type="ECO:0000313" key="14">
    <source>
        <dbReference type="Proteomes" id="UP000035909"/>
    </source>
</evidence>
<feature type="transmembrane region" description="Helical" evidence="11">
    <location>
        <begin position="83"/>
        <end position="104"/>
    </location>
</feature>
<feature type="domain" description="Sensor protein KdpD transmembrane" evidence="12">
    <location>
        <begin position="10"/>
        <end position="102"/>
    </location>
</feature>
<dbReference type="STRING" id="320778.ABT57_24190"/>
<keyword evidence="2" id="KW-0597">Phosphoprotein</keyword>
<evidence type="ECO:0000256" key="3">
    <source>
        <dbReference type="ARBA" id="ARBA00022679"/>
    </source>
</evidence>
<dbReference type="InterPro" id="IPR052023">
    <property type="entry name" value="Histidine_kinase_KdpD"/>
</dbReference>
<evidence type="ECO:0000313" key="13">
    <source>
        <dbReference type="EMBL" id="KLV04341.1"/>
    </source>
</evidence>
<evidence type="ECO:0000256" key="1">
    <source>
        <dbReference type="ARBA" id="ARBA00004141"/>
    </source>
</evidence>
<accession>A0A0J1GXG3</accession>
<keyword evidence="6" id="KW-0418">Kinase</keyword>
<keyword evidence="9" id="KW-0902">Two-component regulatory system</keyword>
<evidence type="ECO:0000256" key="5">
    <source>
        <dbReference type="ARBA" id="ARBA00022741"/>
    </source>
</evidence>
<dbReference type="AlphaFoldDB" id="A0A0J1GXG3"/>
<keyword evidence="8 11" id="KW-1133">Transmembrane helix</keyword>
<keyword evidence="4 11" id="KW-0812">Transmembrane</keyword>
<evidence type="ECO:0000256" key="10">
    <source>
        <dbReference type="ARBA" id="ARBA00023136"/>
    </source>
</evidence>
<evidence type="ECO:0000259" key="12">
    <source>
        <dbReference type="Pfam" id="PF13493"/>
    </source>
</evidence>
<evidence type="ECO:0000256" key="7">
    <source>
        <dbReference type="ARBA" id="ARBA00022840"/>
    </source>
</evidence>
<evidence type="ECO:0000256" key="8">
    <source>
        <dbReference type="ARBA" id="ARBA00022989"/>
    </source>
</evidence>
<reference evidence="13 14" key="1">
    <citation type="submission" date="2015-05" db="EMBL/GenBank/DDBJ databases">
        <title>Photobacterium galathea sp. nov.</title>
        <authorList>
            <person name="Machado H."/>
            <person name="Gram L."/>
        </authorList>
    </citation>
    <scope>NUCLEOTIDE SEQUENCE [LARGE SCALE GENOMIC DNA]</scope>
    <source>
        <strain evidence="13 14">DSM 22954</strain>
    </source>
</reference>
<gene>
    <name evidence="13" type="ORF">ABT57_24190</name>
</gene>
<dbReference type="GO" id="GO:0005524">
    <property type="term" value="F:ATP binding"/>
    <property type="evidence" value="ECO:0007669"/>
    <property type="project" value="UniProtKB-KW"/>
</dbReference>
<dbReference type="PATRIC" id="fig|320778.3.peg.5171"/>
<dbReference type="PANTHER" id="PTHR45569:SF1">
    <property type="entry name" value="SENSOR PROTEIN KDPD"/>
    <property type="match status" value="1"/>
</dbReference>
<keyword evidence="5" id="KW-0547">Nucleotide-binding</keyword>
<keyword evidence="10 11" id="KW-0472">Membrane</keyword>
<evidence type="ECO:0000256" key="6">
    <source>
        <dbReference type="ARBA" id="ARBA00022777"/>
    </source>
</evidence>
<evidence type="ECO:0000256" key="11">
    <source>
        <dbReference type="SAM" id="Phobius"/>
    </source>
</evidence>
<dbReference type="GO" id="GO:0005886">
    <property type="term" value="C:plasma membrane"/>
    <property type="evidence" value="ECO:0007669"/>
    <property type="project" value="TreeGrafter"/>
</dbReference>
<keyword evidence="3" id="KW-0808">Transferase</keyword>
<dbReference type="GO" id="GO:0000155">
    <property type="term" value="F:phosphorelay sensor kinase activity"/>
    <property type="evidence" value="ECO:0007669"/>
    <property type="project" value="TreeGrafter"/>
</dbReference>
<keyword evidence="14" id="KW-1185">Reference proteome</keyword>
<dbReference type="EMBL" id="LDOU01000035">
    <property type="protein sequence ID" value="KLV04341.1"/>
    <property type="molecule type" value="Genomic_DNA"/>
</dbReference>
<dbReference type="RefSeq" id="WP_047887829.1">
    <property type="nucleotide sequence ID" value="NZ_LDOU01000035.1"/>
</dbReference>
<feature type="transmembrane region" description="Helical" evidence="11">
    <location>
        <begin position="52"/>
        <end position="71"/>
    </location>
</feature>
<dbReference type="PANTHER" id="PTHR45569">
    <property type="entry name" value="SENSOR PROTEIN KDPD"/>
    <property type="match status" value="1"/>
</dbReference>
<organism evidence="13 14">
    <name type="scientific">Photobacterium ganghwense</name>
    <dbReference type="NCBI Taxonomy" id="320778"/>
    <lineage>
        <taxon>Bacteria</taxon>
        <taxon>Pseudomonadati</taxon>
        <taxon>Pseudomonadota</taxon>
        <taxon>Gammaproteobacteria</taxon>
        <taxon>Vibrionales</taxon>
        <taxon>Vibrionaceae</taxon>
        <taxon>Photobacterium</taxon>
    </lineage>
</organism>
<keyword evidence="7" id="KW-0067">ATP-binding</keyword>
<name>A0A0J1GXG3_9GAMM</name>
<dbReference type="PROSITE" id="PS51257">
    <property type="entry name" value="PROKAR_LIPOPROTEIN"/>
    <property type="match status" value="1"/>
</dbReference>
<dbReference type="InterPro" id="IPR038318">
    <property type="entry name" value="KdpD_sf"/>
</dbReference>
<comment type="caution">
    <text evidence="13">The sequence shown here is derived from an EMBL/GenBank/DDBJ whole genome shotgun (WGS) entry which is preliminary data.</text>
</comment>
<dbReference type="Gene3D" id="1.20.120.620">
    <property type="entry name" value="Backbone structure of the membrane domain of e. Coli histidine kinase receptor kdpd"/>
    <property type="match status" value="1"/>
</dbReference>
<evidence type="ECO:0000256" key="4">
    <source>
        <dbReference type="ARBA" id="ARBA00022692"/>
    </source>
</evidence>
<dbReference type="InterPro" id="IPR025201">
    <property type="entry name" value="KdpD_TM"/>
</dbReference>
<dbReference type="Pfam" id="PF13493">
    <property type="entry name" value="DUF4118"/>
    <property type="match status" value="1"/>
</dbReference>
<sequence>MEFRPGIFSFSVIAVALLISCLSDYLAASTAVVLLILQLGVVLVAMRVNRRWACLGAICSALSFNYFFTAPRYSFQMFHLEDVVNLGVFLLVALIISQLASHFCQTNPARSHRHRYPLLSAQVSSDLQTSLAAVNRALEKIHRDSSGLNRRQAGLLHQAITESWRLQRHLQTLGLAHQLALAVRGNTHVQEKNVSSVAMVPLLHRVMAQFPGCCQRLVINADTELPAVQGDPALLELAVANVMDTLLAAVADNTALCISLSAEFHPAESALGLPEMLTAEFQGPFSHHAFDEDPDFPASGLAIARAIIRDCQGCFELFPAQPDKEKEQDTVLRVWLPISKSPCLSVR</sequence>
<feature type="transmembrane region" description="Helical" evidence="11">
    <location>
        <begin position="12"/>
        <end position="45"/>
    </location>
</feature>
<protein>
    <recommendedName>
        <fullName evidence="12">Sensor protein KdpD transmembrane domain-containing protein</fullName>
    </recommendedName>
</protein>
<comment type="subcellular location">
    <subcellularLocation>
        <location evidence="1">Membrane</location>
        <topology evidence="1">Multi-pass membrane protein</topology>
    </subcellularLocation>
</comment>
<evidence type="ECO:0000256" key="9">
    <source>
        <dbReference type="ARBA" id="ARBA00023012"/>
    </source>
</evidence>
<evidence type="ECO:0000256" key="2">
    <source>
        <dbReference type="ARBA" id="ARBA00022553"/>
    </source>
</evidence>
<dbReference type="Proteomes" id="UP000035909">
    <property type="component" value="Unassembled WGS sequence"/>
</dbReference>